<sequence>MRCIHKAGRCIHRAGRAEISHGHARRQGRRACMTTSLVAQSVWRPRRISVTPTEDQLDNYYLKETALRFSLADMAKRGEREWYFFVHRDNRSGHGGKPNRATENGYRKATVSDRKIMHFTDPKQPWDMEKLWSSTPGKPRKAAELIGCWATSLKVLEQRAEEHAARLSSILPSYVSQIDFSTPLLSLQDLDYGAVAEKIRIPKGS</sequence>
<dbReference type="Proteomes" id="UP000436088">
    <property type="component" value="Unassembled WGS sequence"/>
</dbReference>
<comment type="caution">
    <text evidence="6">The sequence shown here is derived from an EMBL/GenBank/DDBJ whole genome shotgun (WGS) entry which is preliminary data.</text>
</comment>
<dbReference type="EMBL" id="VEPZ02000966">
    <property type="protein sequence ID" value="KAE8707190.1"/>
    <property type="molecule type" value="Genomic_DNA"/>
</dbReference>
<gene>
    <name evidence="6" type="ORF">F3Y22_tig00110387pilonHSYRG01050</name>
</gene>
<evidence type="ECO:0000256" key="2">
    <source>
        <dbReference type="ARBA" id="ARBA00023125"/>
    </source>
</evidence>
<evidence type="ECO:0000259" key="5">
    <source>
        <dbReference type="Pfam" id="PF02365"/>
    </source>
</evidence>
<evidence type="ECO:0000256" key="1">
    <source>
        <dbReference type="ARBA" id="ARBA00023015"/>
    </source>
</evidence>
<evidence type="ECO:0000256" key="4">
    <source>
        <dbReference type="ARBA" id="ARBA00023242"/>
    </source>
</evidence>
<dbReference type="PANTHER" id="PTHR31744:SF79">
    <property type="entry name" value="NAC DOMAIN-CONTAINING PROTEIN"/>
    <property type="match status" value="1"/>
</dbReference>
<accession>A0A6A3AR95</accession>
<keyword evidence="3" id="KW-0804">Transcription</keyword>
<dbReference type="AlphaFoldDB" id="A0A6A3AR95"/>
<evidence type="ECO:0000313" key="6">
    <source>
        <dbReference type="EMBL" id="KAE8707190.1"/>
    </source>
</evidence>
<organism evidence="6 7">
    <name type="scientific">Hibiscus syriacus</name>
    <name type="common">Rose of Sharon</name>
    <dbReference type="NCBI Taxonomy" id="106335"/>
    <lineage>
        <taxon>Eukaryota</taxon>
        <taxon>Viridiplantae</taxon>
        <taxon>Streptophyta</taxon>
        <taxon>Embryophyta</taxon>
        <taxon>Tracheophyta</taxon>
        <taxon>Spermatophyta</taxon>
        <taxon>Magnoliopsida</taxon>
        <taxon>eudicotyledons</taxon>
        <taxon>Gunneridae</taxon>
        <taxon>Pentapetalae</taxon>
        <taxon>rosids</taxon>
        <taxon>malvids</taxon>
        <taxon>Malvales</taxon>
        <taxon>Malvaceae</taxon>
        <taxon>Malvoideae</taxon>
        <taxon>Hibiscus</taxon>
    </lineage>
</organism>
<dbReference type="InterPro" id="IPR003441">
    <property type="entry name" value="NAC-dom"/>
</dbReference>
<keyword evidence="4" id="KW-0539">Nucleus</keyword>
<dbReference type="SUPFAM" id="SSF101941">
    <property type="entry name" value="NAC domain"/>
    <property type="match status" value="1"/>
</dbReference>
<proteinExistence type="predicted"/>
<feature type="domain" description="NAC" evidence="5">
    <location>
        <begin position="71"/>
        <end position="118"/>
    </location>
</feature>
<dbReference type="PANTHER" id="PTHR31744">
    <property type="entry name" value="PROTEIN CUP-SHAPED COTYLEDON 2-RELATED"/>
    <property type="match status" value="1"/>
</dbReference>
<keyword evidence="2" id="KW-0238">DNA-binding</keyword>
<dbReference type="Pfam" id="PF02365">
    <property type="entry name" value="NAM"/>
    <property type="match status" value="1"/>
</dbReference>
<evidence type="ECO:0000256" key="3">
    <source>
        <dbReference type="ARBA" id="ARBA00023163"/>
    </source>
</evidence>
<evidence type="ECO:0000313" key="7">
    <source>
        <dbReference type="Proteomes" id="UP000436088"/>
    </source>
</evidence>
<dbReference type="InterPro" id="IPR036093">
    <property type="entry name" value="NAC_dom_sf"/>
</dbReference>
<name>A0A6A3AR95_HIBSY</name>
<reference evidence="6" key="1">
    <citation type="submission" date="2019-09" db="EMBL/GenBank/DDBJ databases">
        <title>Draft genome information of white flower Hibiscus syriacus.</title>
        <authorList>
            <person name="Kim Y.-M."/>
        </authorList>
    </citation>
    <scope>NUCLEOTIDE SEQUENCE [LARGE SCALE GENOMIC DNA]</scope>
    <source>
        <strain evidence="6">YM2019G1</strain>
    </source>
</reference>
<dbReference type="Gene3D" id="2.170.150.80">
    <property type="entry name" value="NAC domain"/>
    <property type="match status" value="1"/>
</dbReference>
<dbReference type="GO" id="GO:0003677">
    <property type="term" value="F:DNA binding"/>
    <property type="evidence" value="ECO:0007669"/>
    <property type="project" value="UniProtKB-KW"/>
</dbReference>
<dbReference type="GO" id="GO:0006355">
    <property type="term" value="P:regulation of DNA-templated transcription"/>
    <property type="evidence" value="ECO:0007669"/>
    <property type="project" value="InterPro"/>
</dbReference>
<keyword evidence="7" id="KW-1185">Reference proteome</keyword>
<keyword evidence="1" id="KW-0805">Transcription regulation</keyword>
<protein>
    <recommendedName>
        <fullName evidence="5">NAC domain-containing protein</fullName>
    </recommendedName>
</protein>